<keyword evidence="2" id="KW-1133">Transmembrane helix</keyword>
<name>A0AA43TV14_9LECA</name>
<evidence type="ECO:0000256" key="1">
    <source>
        <dbReference type="SAM" id="MobiDB-lite"/>
    </source>
</evidence>
<feature type="transmembrane region" description="Helical" evidence="2">
    <location>
        <begin position="255"/>
        <end position="274"/>
    </location>
</feature>
<comment type="caution">
    <text evidence="5">The sequence shown here is derived from an EMBL/GenBank/DDBJ whole genome shotgun (WGS) entry which is preliminary data.</text>
</comment>
<feature type="transmembrane region" description="Helical" evidence="2">
    <location>
        <begin position="444"/>
        <end position="466"/>
    </location>
</feature>
<dbReference type="EMBL" id="JAPUFD010000006">
    <property type="protein sequence ID" value="MDI1487650.1"/>
    <property type="molecule type" value="Genomic_DNA"/>
</dbReference>
<dbReference type="Proteomes" id="UP001161017">
    <property type="component" value="Unassembled WGS sequence"/>
</dbReference>
<evidence type="ECO:0000313" key="5">
    <source>
        <dbReference type="EMBL" id="MDI1487650.1"/>
    </source>
</evidence>
<keyword evidence="2" id="KW-0812">Transmembrane</keyword>
<dbReference type="Pfam" id="PF23317">
    <property type="entry name" value="YVC1_C"/>
    <property type="match status" value="1"/>
</dbReference>
<evidence type="ECO:0000256" key="2">
    <source>
        <dbReference type="SAM" id="Phobius"/>
    </source>
</evidence>
<dbReference type="InterPro" id="IPR056336">
    <property type="entry name" value="YVC1_C"/>
</dbReference>
<evidence type="ECO:0000259" key="3">
    <source>
        <dbReference type="Pfam" id="PF23190"/>
    </source>
</evidence>
<evidence type="ECO:0000313" key="6">
    <source>
        <dbReference type="Proteomes" id="UP001161017"/>
    </source>
</evidence>
<reference evidence="5" key="1">
    <citation type="journal article" date="2023" name="Genome Biol. Evol.">
        <title>First Whole Genome Sequence and Flow Cytometry Genome Size Data for the Lichen-Forming Fungus Ramalina farinacea (Ascomycota).</title>
        <authorList>
            <person name="Llewellyn T."/>
            <person name="Mian S."/>
            <person name="Hill R."/>
            <person name="Leitch I.J."/>
            <person name="Gaya E."/>
        </authorList>
    </citation>
    <scope>NUCLEOTIDE SEQUENCE</scope>
    <source>
        <strain evidence="5">LIQ254RAFAR</strain>
    </source>
</reference>
<organism evidence="5 6">
    <name type="scientific">Ramalina farinacea</name>
    <dbReference type="NCBI Taxonomy" id="258253"/>
    <lineage>
        <taxon>Eukaryota</taxon>
        <taxon>Fungi</taxon>
        <taxon>Dikarya</taxon>
        <taxon>Ascomycota</taxon>
        <taxon>Pezizomycotina</taxon>
        <taxon>Lecanoromycetes</taxon>
        <taxon>OSLEUM clade</taxon>
        <taxon>Lecanoromycetidae</taxon>
        <taxon>Lecanorales</taxon>
        <taxon>Lecanorineae</taxon>
        <taxon>Ramalinaceae</taxon>
        <taxon>Ramalina</taxon>
    </lineage>
</organism>
<dbReference type="PANTHER" id="PTHR35859">
    <property type="entry name" value="NONSELECTIVE CATION CHANNEL PROTEIN"/>
    <property type="match status" value="1"/>
</dbReference>
<dbReference type="PANTHER" id="PTHR35859:SF1">
    <property type="entry name" value="NONSELECTIVE CATION CHANNEL PROTEIN"/>
    <property type="match status" value="1"/>
</dbReference>
<feature type="transmembrane region" description="Helical" evidence="2">
    <location>
        <begin position="385"/>
        <end position="407"/>
    </location>
</feature>
<accession>A0AA43TV14</accession>
<feature type="transmembrane region" description="Helical" evidence="2">
    <location>
        <begin position="498"/>
        <end position="516"/>
    </location>
</feature>
<feature type="transmembrane region" description="Helical" evidence="2">
    <location>
        <begin position="314"/>
        <end position="332"/>
    </location>
</feature>
<sequence length="720" mass="81423">MDDERQPLLTPDVEVADQDSEAPCVPNPYASLPIFNTIHRVRHEVTASLDDPYSLEQLRAPRITASVVRPLMNRLWAIRDASLVYCLLVNKVQFLREQSFKGHQTIYTTRALLCELVALKVLRRFDEESPGTHGLLILSNAMVASFAPFQNAPPDVIRASGYASSWNFIHESGGYERKSTALEVAIISDSKLLISSPACQKVMDAIYVGRIVYTPTSFIDIIPDHYKQKPITIYRPDLAPVLNQYRLMVPRTRNMLDITQFCILLTFYLLVMHYRDYERFTEHEFFFCIYATGWVLDEFASILEHGWQCYTQNLWSFLDSIFSIMFFVYFVLRMHSLATGDIAGSAAPALDILSGAAPVLIPRLAFNLLSENILLVSLRTMMSDFMFLTVLAFWCFAGFLLSMTWLSGDNEDAVTIGKWMLFVWFGLDGTGIQRSVDFHRVIGPILMVTFAFLGNTLFLTILVSMLSNTFSKIASNATAEITYRRAVLTFEGVKSDAIFAYQPPFNIIAIFVMLPLKLIISPRWFHKVNVAAIRFLNAPLLFAIAAWERRRLWSDQDHVQRHGGKKMMGLSTWIYNLSKWWDFSAFSIHGDTQAVFDFDPPQSVLDDLADAGVTSPDAGRPPTGNGEPKKQSSGNGKPTRQSSRNGRMTPAKRKESFGTMSGLAEHINDYFHEHGGTEITGRLEQLEASSARMEAMLIRLSENFDEDSTDDEAHIKMAKD</sequence>
<dbReference type="InterPro" id="IPR052971">
    <property type="entry name" value="TRP_calcium_channel"/>
</dbReference>
<protein>
    <recommendedName>
        <fullName evidence="7">Calcium channel YVC1</fullName>
    </recommendedName>
</protein>
<keyword evidence="2" id="KW-0472">Membrane</keyword>
<feature type="domain" description="Calcium channel YVC1-like C-terminal transmembrane" evidence="4">
    <location>
        <begin position="261"/>
        <end position="553"/>
    </location>
</feature>
<gene>
    <name evidence="5" type="ORF">OHK93_006920</name>
</gene>
<dbReference type="Pfam" id="PF23190">
    <property type="entry name" value="LHD_TRPY1"/>
    <property type="match status" value="1"/>
</dbReference>
<feature type="compositionally biased region" description="Polar residues" evidence="1">
    <location>
        <begin position="631"/>
        <end position="646"/>
    </location>
</feature>
<feature type="region of interest" description="Disordered" evidence="1">
    <location>
        <begin position="607"/>
        <end position="656"/>
    </location>
</feature>
<keyword evidence="6" id="KW-1185">Reference proteome</keyword>
<evidence type="ECO:0000259" key="4">
    <source>
        <dbReference type="Pfam" id="PF23317"/>
    </source>
</evidence>
<proteinExistence type="predicted"/>
<evidence type="ECO:0008006" key="7">
    <source>
        <dbReference type="Google" id="ProtNLM"/>
    </source>
</evidence>
<dbReference type="InterPro" id="IPR056337">
    <property type="entry name" value="LHD_YVC1"/>
</dbReference>
<dbReference type="AlphaFoldDB" id="A0AA43TV14"/>
<feature type="domain" description="YVC1 N-terminal linker helical" evidence="3">
    <location>
        <begin position="35"/>
        <end position="229"/>
    </location>
</feature>